<dbReference type="FunFam" id="2.30.140.10:FF:000001">
    <property type="entry name" value="SPE3p Spermidine synthase"/>
    <property type="match status" value="1"/>
</dbReference>
<dbReference type="Proteomes" id="UP000326565">
    <property type="component" value="Unassembled WGS sequence"/>
</dbReference>
<dbReference type="InterPro" id="IPR001045">
    <property type="entry name" value="Spermi_synthase"/>
</dbReference>
<gene>
    <name evidence="5" type="ORF">BDV29DRAFT_195456</name>
</gene>
<dbReference type="PANTHER" id="PTHR11558">
    <property type="entry name" value="SPERMIDINE/SPERMINE SYNTHASE"/>
    <property type="match status" value="1"/>
</dbReference>
<evidence type="ECO:0000256" key="1">
    <source>
        <dbReference type="ARBA" id="ARBA00007867"/>
    </source>
</evidence>
<reference evidence="5 6" key="1">
    <citation type="submission" date="2019-04" db="EMBL/GenBank/DDBJ databases">
        <title>Friends and foes A comparative genomics study of 23 Aspergillus species from section Flavi.</title>
        <authorList>
            <consortium name="DOE Joint Genome Institute"/>
            <person name="Kjaerbolling I."/>
            <person name="Vesth T."/>
            <person name="Frisvad J.C."/>
            <person name="Nybo J.L."/>
            <person name="Theobald S."/>
            <person name="Kildgaard S."/>
            <person name="Isbrandt T."/>
            <person name="Kuo A."/>
            <person name="Sato A."/>
            <person name="Lyhne E.K."/>
            <person name="Kogle M.E."/>
            <person name="Wiebenga A."/>
            <person name="Kun R.S."/>
            <person name="Lubbers R.J."/>
            <person name="Makela M.R."/>
            <person name="Barry K."/>
            <person name="Chovatia M."/>
            <person name="Clum A."/>
            <person name="Daum C."/>
            <person name="Haridas S."/>
            <person name="He G."/>
            <person name="LaButti K."/>
            <person name="Lipzen A."/>
            <person name="Mondo S."/>
            <person name="Riley R."/>
            <person name="Salamov A."/>
            <person name="Simmons B.A."/>
            <person name="Magnuson J.K."/>
            <person name="Henrissat B."/>
            <person name="Mortensen U.H."/>
            <person name="Larsen T.O."/>
            <person name="Devries R.P."/>
            <person name="Grigoriev I.V."/>
            <person name="Machida M."/>
            <person name="Baker S.E."/>
            <person name="Andersen M.R."/>
        </authorList>
    </citation>
    <scope>NUCLEOTIDE SEQUENCE [LARGE SCALE GENOMIC DNA]</scope>
    <source>
        <strain evidence="5 6">CBS 151.66</strain>
    </source>
</reference>
<dbReference type="GO" id="GO:0004766">
    <property type="term" value="F:spermidine synthase activity"/>
    <property type="evidence" value="ECO:0007669"/>
    <property type="project" value="TreeGrafter"/>
</dbReference>
<dbReference type="PANTHER" id="PTHR11558:SF11">
    <property type="entry name" value="SPERMIDINE SYNTHASE"/>
    <property type="match status" value="1"/>
</dbReference>
<dbReference type="InterPro" id="IPR030374">
    <property type="entry name" value="PABS"/>
</dbReference>
<dbReference type="Gene3D" id="2.30.140.10">
    <property type="entry name" value="Spermidine synthase, tetramerisation domain"/>
    <property type="match status" value="1"/>
</dbReference>
<dbReference type="CDD" id="cd02440">
    <property type="entry name" value="AdoMet_MTases"/>
    <property type="match status" value="1"/>
</dbReference>
<keyword evidence="6" id="KW-1185">Reference proteome</keyword>
<keyword evidence="3" id="KW-0620">Polyamine biosynthesis</keyword>
<protein>
    <submittedName>
        <fullName evidence="5">Putative spermidine synthase</fullName>
    </submittedName>
</protein>
<dbReference type="SUPFAM" id="SSF53335">
    <property type="entry name" value="S-adenosyl-L-methionine-dependent methyltransferases"/>
    <property type="match status" value="1"/>
</dbReference>
<feature type="domain" description="PABS" evidence="4">
    <location>
        <begin position="11"/>
        <end position="230"/>
    </location>
</feature>
<dbReference type="Pfam" id="PF17284">
    <property type="entry name" value="Spermine_synt_N"/>
    <property type="match status" value="1"/>
</dbReference>
<evidence type="ECO:0000256" key="3">
    <source>
        <dbReference type="PROSITE-ProRule" id="PRU00354"/>
    </source>
</evidence>
<dbReference type="OrthoDB" id="38125at2759"/>
<evidence type="ECO:0000256" key="2">
    <source>
        <dbReference type="ARBA" id="ARBA00022679"/>
    </source>
</evidence>
<comment type="similarity">
    <text evidence="1">Belongs to the spermidine/spermine synthase family.</text>
</comment>
<dbReference type="InterPro" id="IPR035246">
    <property type="entry name" value="Spermidine_synt_N"/>
</dbReference>
<dbReference type="EMBL" id="ML732377">
    <property type="protein sequence ID" value="KAB8068699.1"/>
    <property type="molecule type" value="Genomic_DNA"/>
</dbReference>
<evidence type="ECO:0000259" key="4">
    <source>
        <dbReference type="PROSITE" id="PS51006"/>
    </source>
</evidence>
<dbReference type="Gene3D" id="3.40.50.150">
    <property type="entry name" value="Vaccinia Virus protein VP39"/>
    <property type="match status" value="1"/>
</dbReference>
<proteinExistence type="inferred from homology"/>
<dbReference type="GO" id="GO:0005829">
    <property type="term" value="C:cytosol"/>
    <property type="evidence" value="ECO:0007669"/>
    <property type="project" value="TreeGrafter"/>
</dbReference>
<accession>A0A5N5WKA3</accession>
<sequence length="275" mass="31404">MDDIIHPTIKDGWFTETSDLWPGQAMALKVDEILHYEKSKQHDILLFKTANYGTVFVLDNVIHCTEYDEIFYHEMITHLAMASLPNSRNVLVIGGGDGGVPREAIKHPSVEETIVHAPKKYLPGMSLVLNHAAVKVHISNELEFLADKHNQFDVILADDLDPSKKMFQKSYFELFNTALREEGIIAAQENMLTPTPIRRHTKPFSPVVEYTYTPPSTYPSGQTGFLICSKNPSQDIKQPLRSWTREEEGRLCCYYNRDVHQVNFIQPNFARRSLA</sequence>
<dbReference type="GO" id="GO:0008295">
    <property type="term" value="P:spermidine biosynthetic process"/>
    <property type="evidence" value="ECO:0007669"/>
    <property type="project" value="TreeGrafter"/>
</dbReference>
<evidence type="ECO:0000313" key="6">
    <source>
        <dbReference type="Proteomes" id="UP000326565"/>
    </source>
</evidence>
<dbReference type="HAMAP" id="MF_00198">
    <property type="entry name" value="Spermidine_synth"/>
    <property type="match status" value="1"/>
</dbReference>
<organism evidence="5 6">
    <name type="scientific">Aspergillus leporis</name>
    <dbReference type="NCBI Taxonomy" id="41062"/>
    <lineage>
        <taxon>Eukaryota</taxon>
        <taxon>Fungi</taxon>
        <taxon>Dikarya</taxon>
        <taxon>Ascomycota</taxon>
        <taxon>Pezizomycotina</taxon>
        <taxon>Eurotiomycetes</taxon>
        <taxon>Eurotiomycetidae</taxon>
        <taxon>Eurotiales</taxon>
        <taxon>Aspergillaceae</taxon>
        <taxon>Aspergillus</taxon>
        <taxon>Aspergillus subgen. Circumdati</taxon>
    </lineage>
</organism>
<dbReference type="InterPro" id="IPR037163">
    <property type="entry name" value="Spermidine_synt_N_sf"/>
</dbReference>
<dbReference type="PROSITE" id="PS51006">
    <property type="entry name" value="PABS_2"/>
    <property type="match status" value="1"/>
</dbReference>
<dbReference type="AlphaFoldDB" id="A0A5N5WKA3"/>
<keyword evidence="2 3" id="KW-0808">Transferase</keyword>
<feature type="active site" description="Proton acceptor" evidence="3">
    <location>
        <position position="158"/>
    </location>
</feature>
<dbReference type="Pfam" id="PF01564">
    <property type="entry name" value="Spermine_synth"/>
    <property type="match status" value="1"/>
</dbReference>
<name>A0A5N5WKA3_9EURO</name>
<evidence type="ECO:0000313" key="5">
    <source>
        <dbReference type="EMBL" id="KAB8068699.1"/>
    </source>
</evidence>
<dbReference type="InterPro" id="IPR029063">
    <property type="entry name" value="SAM-dependent_MTases_sf"/>
</dbReference>